<evidence type="ECO:0000256" key="3">
    <source>
        <dbReference type="ARBA" id="ARBA00023150"/>
    </source>
</evidence>
<keyword evidence="1 4" id="KW-0808">Transferase</keyword>
<dbReference type="Gene3D" id="3.90.1150.10">
    <property type="entry name" value="Aspartate Aminotransferase, domain 1"/>
    <property type="match status" value="1"/>
</dbReference>
<dbReference type="AlphaFoldDB" id="A0A423TGJ9"/>
<dbReference type="GO" id="GO:0006777">
    <property type="term" value="P:Mo-molybdopterin cofactor biosynthetic process"/>
    <property type="evidence" value="ECO:0007669"/>
    <property type="project" value="UniProtKB-UniRule"/>
</dbReference>
<dbReference type="HAMAP" id="MF_03050">
    <property type="entry name" value="MOCOS"/>
    <property type="match status" value="1"/>
</dbReference>
<evidence type="ECO:0000259" key="6">
    <source>
        <dbReference type="PROSITE" id="PS51340"/>
    </source>
</evidence>
<dbReference type="EMBL" id="QCYY01001756">
    <property type="protein sequence ID" value="ROT75576.1"/>
    <property type="molecule type" value="Genomic_DNA"/>
</dbReference>
<evidence type="ECO:0000256" key="2">
    <source>
        <dbReference type="ARBA" id="ARBA00022898"/>
    </source>
</evidence>
<evidence type="ECO:0000313" key="7">
    <source>
        <dbReference type="EMBL" id="ROT75576.1"/>
    </source>
</evidence>
<dbReference type="Pfam" id="PF03476">
    <property type="entry name" value="MOSC_N"/>
    <property type="match status" value="1"/>
</dbReference>
<dbReference type="Proteomes" id="UP000283509">
    <property type="component" value="Unassembled WGS sequence"/>
</dbReference>
<dbReference type="OrthoDB" id="420046at2759"/>
<protein>
    <recommendedName>
        <fullName evidence="4">Molybdenum cofactor sulfurase</fullName>
        <shortName evidence="4">MCS</shortName>
        <shortName evidence="4">MOS</shortName>
        <shortName evidence="4">MoCo sulfurase</shortName>
        <ecNumber evidence="4">2.8.1.9</ecNumber>
    </recommendedName>
    <alternativeName>
        <fullName evidence="4">Molybdenum cofactor sulfurtransferase</fullName>
    </alternativeName>
</protein>
<dbReference type="InterPro" id="IPR011037">
    <property type="entry name" value="Pyrv_Knase-like_insert_dom_sf"/>
</dbReference>
<evidence type="ECO:0000256" key="1">
    <source>
        <dbReference type="ARBA" id="ARBA00022679"/>
    </source>
</evidence>
<dbReference type="GO" id="GO:0008265">
    <property type="term" value="F:molybdenum cofactor sulfurtransferase activity"/>
    <property type="evidence" value="ECO:0007669"/>
    <property type="project" value="UniProtKB-UniRule"/>
</dbReference>
<dbReference type="GO" id="GO:0030151">
    <property type="term" value="F:molybdenum ion binding"/>
    <property type="evidence" value="ECO:0007669"/>
    <property type="project" value="UniProtKB-UniRule"/>
</dbReference>
<dbReference type="InterPro" id="IPR015424">
    <property type="entry name" value="PyrdxlP-dep_Trfase"/>
</dbReference>
<dbReference type="InterPro" id="IPR015421">
    <property type="entry name" value="PyrdxlP-dep_Trfase_major"/>
</dbReference>
<keyword evidence="3 4" id="KW-0501">Molybdenum cofactor biosynthesis</keyword>
<feature type="modified residue" description="N6-(pyridoxal phosphate)lysine" evidence="4">
    <location>
        <position position="325"/>
    </location>
</feature>
<comment type="catalytic activity">
    <reaction evidence="4">
        <text>Mo-molybdopterin + L-cysteine + AH2 = thio-Mo-molybdopterin + L-alanine + A + H2O</text>
        <dbReference type="Rhea" id="RHEA:42636"/>
        <dbReference type="ChEBI" id="CHEBI:13193"/>
        <dbReference type="ChEBI" id="CHEBI:15377"/>
        <dbReference type="ChEBI" id="CHEBI:17499"/>
        <dbReference type="ChEBI" id="CHEBI:35235"/>
        <dbReference type="ChEBI" id="CHEBI:57972"/>
        <dbReference type="ChEBI" id="CHEBI:71302"/>
        <dbReference type="ChEBI" id="CHEBI:82685"/>
        <dbReference type="EC" id="2.8.1.9"/>
    </reaction>
</comment>
<evidence type="ECO:0000313" key="8">
    <source>
        <dbReference type="Proteomes" id="UP000283509"/>
    </source>
</evidence>
<comment type="cofactor">
    <cofactor evidence="4">
        <name>pyridoxal 5'-phosphate</name>
        <dbReference type="ChEBI" id="CHEBI:597326"/>
    </cofactor>
</comment>
<dbReference type="InterPro" id="IPR005303">
    <property type="entry name" value="MOCOS_middle"/>
</dbReference>
<organism evidence="7 8">
    <name type="scientific">Penaeus vannamei</name>
    <name type="common">Whiteleg shrimp</name>
    <name type="synonym">Litopenaeus vannamei</name>
    <dbReference type="NCBI Taxonomy" id="6689"/>
    <lineage>
        <taxon>Eukaryota</taxon>
        <taxon>Metazoa</taxon>
        <taxon>Ecdysozoa</taxon>
        <taxon>Arthropoda</taxon>
        <taxon>Crustacea</taxon>
        <taxon>Multicrustacea</taxon>
        <taxon>Malacostraca</taxon>
        <taxon>Eumalacostraca</taxon>
        <taxon>Eucarida</taxon>
        <taxon>Decapoda</taxon>
        <taxon>Dendrobranchiata</taxon>
        <taxon>Penaeoidea</taxon>
        <taxon>Penaeidae</taxon>
        <taxon>Penaeus</taxon>
    </lineage>
</organism>
<comment type="similarity">
    <text evidence="4">Belongs to the class-V pyridoxal-phosphate-dependent aminotransferase family. MOCOS subfamily.</text>
</comment>
<dbReference type="SUPFAM" id="SSF53383">
    <property type="entry name" value="PLP-dependent transferases"/>
    <property type="match status" value="1"/>
</dbReference>
<evidence type="ECO:0000256" key="4">
    <source>
        <dbReference type="HAMAP-Rule" id="MF_03050"/>
    </source>
</evidence>
<dbReference type="InterPro" id="IPR005302">
    <property type="entry name" value="MoCF_Sase_C"/>
</dbReference>
<dbReference type="PANTHER" id="PTHR14237">
    <property type="entry name" value="MOLYBDOPTERIN COFACTOR SULFURASE MOSC"/>
    <property type="match status" value="1"/>
</dbReference>
<reference evidence="7 8" key="1">
    <citation type="submission" date="2018-04" db="EMBL/GenBank/DDBJ databases">
        <authorList>
            <person name="Zhang X."/>
            <person name="Yuan J."/>
            <person name="Li F."/>
            <person name="Xiang J."/>
        </authorList>
    </citation>
    <scope>NUCLEOTIDE SEQUENCE [LARGE SCALE GENOMIC DNA]</scope>
    <source>
        <tissue evidence="7">Muscle</tissue>
    </source>
</reference>
<dbReference type="GO" id="GO:0016829">
    <property type="term" value="F:lyase activity"/>
    <property type="evidence" value="ECO:0007669"/>
    <property type="project" value="UniProtKB-UniRule"/>
</dbReference>
<dbReference type="SUPFAM" id="SSF141673">
    <property type="entry name" value="MOSC N-terminal domain-like"/>
    <property type="match status" value="1"/>
</dbReference>
<dbReference type="EC" id="2.8.1.9" evidence="4"/>
<dbReference type="SUPFAM" id="SSF50800">
    <property type="entry name" value="PK beta-barrel domain-like"/>
    <property type="match status" value="1"/>
</dbReference>
<feature type="domain" description="MOSC" evidence="6">
    <location>
        <begin position="759"/>
        <end position="911"/>
    </location>
</feature>
<evidence type="ECO:0000256" key="5">
    <source>
        <dbReference type="SAM" id="MobiDB-lite"/>
    </source>
</evidence>
<accession>A0A423TGJ9</accession>
<reference evidence="7 8" key="2">
    <citation type="submission" date="2019-01" db="EMBL/GenBank/DDBJ databases">
        <title>The decoding of complex shrimp genome reveals the adaptation for benthos swimmer, frequently molting mechanism and breeding impact on genome.</title>
        <authorList>
            <person name="Sun Y."/>
            <person name="Gao Y."/>
            <person name="Yu Y."/>
        </authorList>
    </citation>
    <scope>NUCLEOTIDE SEQUENCE [LARGE SCALE GENOMIC DNA]</scope>
    <source>
        <tissue evidence="7">Muscle</tissue>
    </source>
</reference>
<dbReference type="InterPro" id="IPR015422">
    <property type="entry name" value="PyrdxlP-dep_Trfase_small"/>
</dbReference>
<dbReference type="GO" id="GO:0030170">
    <property type="term" value="F:pyridoxal phosphate binding"/>
    <property type="evidence" value="ECO:0007669"/>
    <property type="project" value="UniProtKB-UniRule"/>
</dbReference>
<feature type="active site" evidence="4">
    <location>
        <position position="485"/>
    </location>
</feature>
<dbReference type="InterPro" id="IPR000192">
    <property type="entry name" value="Aminotrans_V_dom"/>
</dbReference>
<comment type="function">
    <text evidence="4">Sulfurates the molybdenum cofactor. Sulfation of molybdenum is essential for xanthine dehydrogenase (XDH) and aldehyde oxidase (ADO) enzymes in which molybdenum cofactor is liganded by 1 oxygen and 1 sulfur atom in active form.</text>
</comment>
<dbReference type="PROSITE" id="PS51340">
    <property type="entry name" value="MOSC"/>
    <property type="match status" value="1"/>
</dbReference>
<sequence length="917" mass="102033">MAAVLEKLKIPPNYDVERVIKEDFDRLKGHYYLDHAAATLYSDSQIQAASAELQNSLLGNPHSRSSVSDAATRIVDSVRQRILDHFNTTVDEYDVIFTSGATQALKIVAEHFNWHGSEETCTENGDINISKNNPEPTIQLENGHVSNSSVQEEVFDSHRKEKTHGAFVYAMENHTSVLGMRGPAAANGADVYCLQTEQLHHVLDKCKTFPSKTNLNHTDAREKDNSVRAPNGNRKKKRHCLFAYSAQCNFSGVKSPLVWIDKVQKGALDPVLKRQPLNKNNAHLPENTADDCIWYVVLDAAGFTATCPLDLSQWKPDFVPVSFYKIFGYPTGLGCLLVHQRAWTVLGKTYFGGGSVLMIDSRRIVAVPRPVLHDKFEDGTLAFLNIPAVRNGLDTIENHTGGMKNIQQHVFNLARYTHHSLRSFRHGNGAPVVEAYPKDANWDVRTQGSIVNFSILKSDGTYVGYSQVEKFASLYNIHLRTGCLCNPGACQKYLDISEETLIQQFKAGHVCGDAHDLVEGLPTGSVRISFGYMNSYKDADQLLQMVKECFVEGNLIIDSSWIEVQPCLVEKESHHMRGQTESEKLEIVNRNEEHFDGDESTVRTMNGYLDSDVTNTPLQVENERNVTSAPPLKLTNIILYPVKSCSGISVREWSIGEEGLKYDRQWMIVTNSGTTLTQKRLPIMSLIKPSIDMINGLLKLSFKGESIAVPLEPQDGSTRDASLCRGVVCGDRIRGHDCGPEVGAWLSRVLQQPDLKLMQQLNKRTGKLDSKGNGSLGESLSFANESQYLVIHRASVRKLLQDISEKGLAKLTEEELVSRFRANLVLDGGEPYEEDSWEELLLGKLRFKVQGGCNRCQMVGVIPETGERMKEPMITLAATRGSYMKFGIHAAAVSSVSIDETISVRSKVRVTSNADLM</sequence>
<keyword evidence="2 4" id="KW-0663">Pyridoxal phosphate</keyword>
<dbReference type="STRING" id="6689.A0A423TGJ9"/>
<gene>
    <name evidence="7" type="ORF">C7M84_005864</name>
</gene>
<dbReference type="Pfam" id="PF03473">
    <property type="entry name" value="MOSC"/>
    <property type="match status" value="1"/>
</dbReference>
<dbReference type="Pfam" id="PF00266">
    <property type="entry name" value="Aminotran_5"/>
    <property type="match status" value="2"/>
</dbReference>
<comment type="caution">
    <text evidence="7">The sequence shown here is derived from an EMBL/GenBank/DDBJ whole genome shotgun (WGS) entry which is preliminary data.</text>
</comment>
<feature type="region of interest" description="Disordered" evidence="5">
    <location>
        <begin position="213"/>
        <end position="233"/>
    </location>
</feature>
<name>A0A423TGJ9_PENVA</name>
<dbReference type="PANTHER" id="PTHR14237:SF80">
    <property type="entry name" value="MOLYBDENUM COFACTOR SULFURASE"/>
    <property type="match status" value="1"/>
</dbReference>
<keyword evidence="8" id="KW-1185">Reference proteome</keyword>
<proteinExistence type="inferred from homology"/>
<dbReference type="InterPro" id="IPR028886">
    <property type="entry name" value="MoCo_sulfurase"/>
</dbReference>
<dbReference type="Gene3D" id="3.40.640.10">
    <property type="entry name" value="Type I PLP-dependent aspartate aminotransferase-like (Major domain)"/>
    <property type="match status" value="1"/>
</dbReference>